<dbReference type="STRING" id="1563681.BFP71_03635"/>
<accession>A0A1E5T5U7</accession>
<feature type="transmembrane region" description="Helical" evidence="1">
    <location>
        <begin position="327"/>
        <end position="347"/>
    </location>
</feature>
<dbReference type="RefSeq" id="WP_069834076.1">
    <property type="nucleotide sequence ID" value="NZ_MDGQ01000003.1"/>
</dbReference>
<comment type="caution">
    <text evidence="2">The sequence shown here is derived from an EMBL/GenBank/DDBJ whole genome shotgun (WGS) entry which is preliminary data.</text>
</comment>
<evidence type="ECO:0000313" key="3">
    <source>
        <dbReference type="Proteomes" id="UP000095552"/>
    </source>
</evidence>
<protein>
    <recommendedName>
        <fullName evidence="4">Polysaccharide chain length determinant N-terminal domain-containing protein</fullName>
    </recommendedName>
</protein>
<gene>
    <name evidence="2" type="ORF">BFP71_03635</name>
</gene>
<dbReference type="EMBL" id="MDGQ01000003">
    <property type="protein sequence ID" value="OEK06764.1"/>
    <property type="molecule type" value="Genomic_DNA"/>
</dbReference>
<dbReference type="InterPro" id="IPR050445">
    <property type="entry name" value="Bact_polysacc_biosynth/exp"/>
</dbReference>
<keyword evidence="1" id="KW-0812">Transmembrane</keyword>
<dbReference type="OrthoDB" id="745212at2"/>
<organism evidence="2 3">
    <name type="scientific">Roseivirga misakiensis</name>
    <dbReference type="NCBI Taxonomy" id="1563681"/>
    <lineage>
        <taxon>Bacteria</taxon>
        <taxon>Pseudomonadati</taxon>
        <taxon>Bacteroidota</taxon>
        <taxon>Cytophagia</taxon>
        <taxon>Cytophagales</taxon>
        <taxon>Roseivirgaceae</taxon>
        <taxon>Roseivirga</taxon>
    </lineage>
</organism>
<reference evidence="2 3" key="1">
    <citation type="submission" date="2016-08" db="EMBL/GenBank/DDBJ databases">
        <title>Draft genome of Fabibacter sp. strain SK-8.</title>
        <authorList>
            <person name="Wong S.-K."/>
            <person name="Hamasaki K."/>
            <person name="Yoshizawa S."/>
        </authorList>
    </citation>
    <scope>NUCLEOTIDE SEQUENCE [LARGE SCALE GENOMIC DNA]</scope>
    <source>
        <strain evidence="2 3">SK-8</strain>
    </source>
</reference>
<dbReference type="Proteomes" id="UP000095552">
    <property type="component" value="Unassembled WGS sequence"/>
</dbReference>
<dbReference type="PANTHER" id="PTHR32309:SF31">
    <property type="entry name" value="CAPSULAR EXOPOLYSACCHARIDE FAMILY"/>
    <property type="match status" value="1"/>
</dbReference>
<proteinExistence type="predicted"/>
<evidence type="ECO:0000256" key="1">
    <source>
        <dbReference type="SAM" id="Phobius"/>
    </source>
</evidence>
<evidence type="ECO:0008006" key="4">
    <source>
        <dbReference type="Google" id="ProtNLM"/>
    </source>
</evidence>
<dbReference type="AlphaFoldDB" id="A0A1E5T5U7"/>
<dbReference type="PANTHER" id="PTHR32309">
    <property type="entry name" value="TYROSINE-PROTEIN KINASE"/>
    <property type="match status" value="1"/>
</dbReference>
<sequence>MEKKDQYIDENKVSPQQAIENISMWLSMILRKKWWIVMAAVFLAALLFGYNQLKKLKYSASTSFVLETGASDGLGQFSSLANLAGINLNSTGSGAAFQIDNIIKLYTSYRMLSETLLTEAEFNGKSTLLIDRYAENKGLRKRWNKVEELTSIDFHLPREQFTIAHDSLIKEVIKELNEGGLSVDKPDRKMSILVVNVVDHDELFAKAFNEALVHNVNEFYAKTTTSNSGENLRILQSQADSLKLLLDKLILDFARLSEENPNLNPLRLSEQVPLQKTQVDIQITTASYTEIIKNLEIAKITHRNNQPLVQIIDSPILPLDNNKWTTFRTLLGGLFFGGLLMILYLSIKQIIMTALKE</sequence>
<keyword evidence="3" id="KW-1185">Reference proteome</keyword>
<feature type="transmembrane region" description="Helical" evidence="1">
    <location>
        <begin position="34"/>
        <end position="53"/>
    </location>
</feature>
<keyword evidence="1" id="KW-0472">Membrane</keyword>
<evidence type="ECO:0000313" key="2">
    <source>
        <dbReference type="EMBL" id="OEK06764.1"/>
    </source>
</evidence>
<name>A0A1E5T5U7_9BACT</name>
<keyword evidence="1" id="KW-1133">Transmembrane helix</keyword>